<reference evidence="4 5" key="1">
    <citation type="submission" date="2017-11" db="EMBL/GenBank/DDBJ databases">
        <title>Evolution of Phototrophy in the Chloroflexi Phylum Driven by Horizontal Gene Transfer.</title>
        <authorList>
            <person name="Ward L.M."/>
            <person name="Hemp J."/>
            <person name="Shih P.M."/>
            <person name="Mcglynn S.E."/>
            <person name="Fischer W."/>
        </authorList>
    </citation>
    <scope>NUCLEOTIDE SEQUENCE [LARGE SCALE GENOMIC DNA]</scope>
    <source>
        <strain evidence="4">JP3_13</strain>
    </source>
</reference>
<dbReference type="AlphaFoldDB" id="A0A2M8PFJ7"/>
<dbReference type="GO" id="GO:0046872">
    <property type="term" value="F:metal ion binding"/>
    <property type="evidence" value="ECO:0007669"/>
    <property type="project" value="UniProtKB-KW"/>
</dbReference>
<dbReference type="PIRSF" id="PIRSF000883">
    <property type="entry name" value="Pesterase_MJ0912"/>
    <property type="match status" value="1"/>
</dbReference>
<comment type="cofactor">
    <cofactor evidence="2">
        <name>a divalent metal cation</name>
        <dbReference type="ChEBI" id="CHEBI:60240"/>
    </cofactor>
</comment>
<organism evidence="4 5">
    <name type="scientific">Candidatus Thermofonsia Clade 1 bacterium</name>
    <dbReference type="NCBI Taxonomy" id="2364210"/>
    <lineage>
        <taxon>Bacteria</taxon>
        <taxon>Bacillati</taxon>
        <taxon>Chloroflexota</taxon>
        <taxon>Candidatus Thermofontia</taxon>
        <taxon>Candidatus Thermofonsia Clade 1</taxon>
    </lineage>
</organism>
<gene>
    <name evidence="4" type="ORF">CUN49_05995</name>
</gene>
<dbReference type="Proteomes" id="UP000229681">
    <property type="component" value="Unassembled WGS sequence"/>
</dbReference>
<dbReference type="PANTHER" id="PTHR42850:SF2">
    <property type="entry name" value="BLL5683 PROTEIN"/>
    <property type="match status" value="1"/>
</dbReference>
<evidence type="ECO:0000256" key="1">
    <source>
        <dbReference type="ARBA" id="ARBA00008950"/>
    </source>
</evidence>
<dbReference type="SUPFAM" id="SSF56300">
    <property type="entry name" value="Metallo-dependent phosphatases"/>
    <property type="match status" value="1"/>
</dbReference>
<accession>A0A2M8PFJ7</accession>
<keyword evidence="2" id="KW-0479">Metal-binding</keyword>
<comment type="caution">
    <text evidence="4">The sequence shown here is derived from an EMBL/GenBank/DDBJ whole genome shotgun (WGS) entry which is preliminary data.</text>
</comment>
<dbReference type="PANTHER" id="PTHR42850">
    <property type="entry name" value="METALLOPHOSPHOESTERASE"/>
    <property type="match status" value="1"/>
</dbReference>
<dbReference type="EC" id="3.1.4.-" evidence="2"/>
<dbReference type="GO" id="GO:0005737">
    <property type="term" value="C:cytoplasm"/>
    <property type="evidence" value="ECO:0007669"/>
    <property type="project" value="TreeGrafter"/>
</dbReference>
<protein>
    <recommendedName>
        <fullName evidence="2">Phosphoesterase</fullName>
        <ecNumber evidence="2">3.1.4.-</ecNumber>
    </recommendedName>
</protein>
<evidence type="ECO:0000256" key="2">
    <source>
        <dbReference type="RuleBase" id="RU362039"/>
    </source>
</evidence>
<comment type="similarity">
    <text evidence="1 2">Belongs to the metallophosphoesterase superfamily. YfcE family.</text>
</comment>
<proteinExistence type="inferred from homology"/>
<dbReference type="InterPro" id="IPR050126">
    <property type="entry name" value="Ap4A_hydrolase"/>
</dbReference>
<feature type="domain" description="Calcineurin-like phosphoesterase" evidence="3">
    <location>
        <begin position="1"/>
        <end position="189"/>
    </location>
</feature>
<evidence type="ECO:0000259" key="3">
    <source>
        <dbReference type="Pfam" id="PF12850"/>
    </source>
</evidence>
<dbReference type="Pfam" id="PF12850">
    <property type="entry name" value="Metallophos_2"/>
    <property type="match status" value="1"/>
</dbReference>
<dbReference type="InterPro" id="IPR029052">
    <property type="entry name" value="Metallo-depent_PP-like"/>
</dbReference>
<dbReference type="NCBIfam" id="TIGR00040">
    <property type="entry name" value="yfcE"/>
    <property type="match status" value="1"/>
</dbReference>
<dbReference type="Gene3D" id="3.60.21.10">
    <property type="match status" value="1"/>
</dbReference>
<dbReference type="InterPro" id="IPR024654">
    <property type="entry name" value="Calcineurin-like_PHP_lpxH"/>
</dbReference>
<evidence type="ECO:0000313" key="5">
    <source>
        <dbReference type="Proteomes" id="UP000229681"/>
    </source>
</evidence>
<dbReference type="InterPro" id="IPR000979">
    <property type="entry name" value="Phosphodiesterase_MJ0936/Vps29"/>
</dbReference>
<name>A0A2M8PFJ7_9CHLR</name>
<evidence type="ECO:0000313" key="4">
    <source>
        <dbReference type="EMBL" id="PJF36326.1"/>
    </source>
</evidence>
<dbReference type="InterPro" id="IPR011152">
    <property type="entry name" value="Pesterase_MJ0912"/>
</dbReference>
<dbReference type="EMBL" id="PGTM01000062">
    <property type="protein sequence ID" value="PJF36326.1"/>
    <property type="molecule type" value="Genomic_DNA"/>
</dbReference>
<dbReference type="GO" id="GO:0016791">
    <property type="term" value="F:phosphatase activity"/>
    <property type="evidence" value="ECO:0007669"/>
    <property type="project" value="TreeGrafter"/>
</dbReference>
<sequence>MKIGLIADIHADLEALDLALMLIEQHGAQQILCAGDLIDKGKHGDAVVQRIRALQIPCVAGNHDSIARATQEWYQRADPLFVPNHLLLQPESIAFLETLPHSLVIEISGLNILLTHATPWRNDIYLRPSAPRTLFEQVAEAAKAQQAQVVVLGHTHIPMQAYVGDVLIVNPGSVCGMHAQGSRTCGILYLPERRFQVFDLDFGMPVRKTRPVHNYLEA</sequence>